<reference evidence="1" key="1">
    <citation type="submission" date="2021-03" db="EMBL/GenBank/DDBJ databases">
        <title>Evolutionary priming and transition to the ectomycorrhizal habit in an iconic lineage of mushroom-forming fungi: is preadaptation a requirement?</title>
        <authorList>
            <consortium name="DOE Joint Genome Institute"/>
            <person name="Looney B.P."/>
            <person name="Miyauchi S."/>
            <person name="Morin E."/>
            <person name="Drula E."/>
            <person name="Courty P.E."/>
            <person name="Chicoki N."/>
            <person name="Fauchery L."/>
            <person name="Kohler A."/>
            <person name="Kuo A."/>
            <person name="LaButti K."/>
            <person name="Pangilinan J."/>
            <person name="Lipzen A."/>
            <person name="Riley R."/>
            <person name="Andreopoulos W."/>
            <person name="He G."/>
            <person name="Johnson J."/>
            <person name="Barry K.W."/>
            <person name="Grigoriev I.V."/>
            <person name="Nagy L."/>
            <person name="Hibbett D."/>
            <person name="Henrissat B."/>
            <person name="Matheny P.B."/>
            <person name="Labbe J."/>
            <person name="Martin A.F."/>
        </authorList>
    </citation>
    <scope>NUCLEOTIDE SEQUENCE</scope>
    <source>
        <strain evidence="1">BPL698</strain>
    </source>
</reference>
<dbReference type="EMBL" id="JAGFNK010000593">
    <property type="protein sequence ID" value="KAI9447252.1"/>
    <property type="molecule type" value="Genomic_DNA"/>
</dbReference>
<evidence type="ECO:0000313" key="2">
    <source>
        <dbReference type="Proteomes" id="UP001207468"/>
    </source>
</evidence>
<evidence type="ECO:0000313" key="1">
    <source>
        <dbReference type="EMBL" id="KAI9447252.1"/>
    </source>
</evidence>
<keyword evidence="2" id="KW-1185">Reference proteome</keyword>
<organism evidence="1 2">
    <name type="scientific">Russula earlei</name>
    <dbReference type="NCBI Taxonomy" id="71964"/>
    <lineage>
        <taxon>Eukaryota</taxon>
        <taxon>Fungi</taxon>
        <taxon>Dikarya</taxon>
        <taxon>Basidiomycota</taxon>
        <taxon>Agaricomycotina</taxon>
        <taxon>Agaricomycetes</taxon>
        <taxon>Russulales</taxon>
        <taxon>Russulaceae</taxon>
        <taxon>Russula</taxon>
    </lineage>
</organism>
<gene>
    <name evidence="1" type="ORF">F5148DRAFT_1252108</name>
</gene>
<name>A0ACC0TTL6_9AGAM</name>
<dbReference type="Proteomes" id="UP001207468">
    <property type="component" value="Unassembled WGS sequence"/>
</dbReference>
<protein>
    <submittedName>
        <fullName evidence="1">Uncharacterized protein</fullName>
    </submittedName>
</protein>
<sequence>MWIHWIGVGVVILAVRVRALARTWIVGSKGWTSFPGCSVPHGRIQGKHSTGPEPTTTRLSTEAPVPNPSKMTMTRHNTGAVPSCSVRRAQIELIEPGLSH</sequence>
<proteinExistence type="predicted"/>
<accession>A0ACC0TTL6</accession>
<comment type="caution">
    <text evidence="1">The sequence shown here is derived from an EMBL/GenBank/DDBJ whole genome shotgun (WGS) entry which is preliminary data.</text>
</comment>